<comment type="caution">
    <text evidence="1">The sequence shown here is derived from an EMBL/GenBank/DDBJ whole genome shotgun (WGS) entry which is preliminary data.</text>
</comment>
<dbReference type="Proteomes" id="UP001595990">
    <property type="component" value="Unassembled WGS sequence"/>
</dbReference>
<keyword evidence="2" id="KW-1185">Reference proteome</keyword>
<evidence type="ECO:0000313" key="1">
    <source>
        <dbReference type="EMBL" id="MFC4517790.1"/>
    </source>
</evidence>
<gene>
    <name evidence="1" type="ORF">ACFPEN_33420</name>
</gene>
<evidence type="ECO:0000313" key="2">
    <source>
        <dbReference type="Proteomes" id="UP001595990"/>
    </source>
</evidence>
<protein>
    <recommendedName>
        <fullName evidence="3">XRE family transcriptional regulator</fullName>
    </recommendedName>
</protein>
<accession>A0ABV9BVU6</accession>
<reference evidence="2" key="1">
    <citation type="journal article" date="2019" name="Int. J. Syst. Evol. Microbiol.">
        <title>The Global Catalogue of Microorganisms (GCM) 10K type strain sequencing project: providing services to taxonomists for standard genome sequencing and annotation.</title>
        <authorList>
            <consortium name="The Broad Institute Genomics Platform"/>
            <consortium name="The Broad Institute Genome Sequencing Center for Infectious Disease"/>
            <person name="Wu L."/>
            <person name="Ma J."/>
        </authorList>
    </citation>
    <scope>NUCLEOTIDE SEQUENCE [LARGE SCALE GENOMIC DNA]</scope>
    <source>
        <strain evidence="2">CECT 8064</strain>
    </source>
</reference>
<proteinExistence type="predicted"/>
<sequence>MRTLFRRLLEEAGMQDYRVFLPRFKEAAVELAGMERDAGLRSLEPALKTFEAWFYNGRFPQKDARRVLSHMTGYSIDQLWSTASDGPLPDPVPLFGATPTTGRTESRAVLHEMRRTADMAAKRARDFAMGAERGHIGPETLGFLRDRVETIVFQYPRVPLATIWDEIAEAQDDCFRLIEGGRARPTQARELHMMATLLSFHMAKGCHDMGDAQNAMIQARTAGVCAQQAEHAGLIALTFGLKSLITYWSSKGTEALHYARQGAAECPGLRGTVAVWLAGLEARAAALIGDEQATRTALRRAHELREHVEFDDLDHLGGLLTFPEAKHLYYTVESEVLLGNGNTQIAALAERAVRGFSDPDAPDWAFGDLAGAQCNLALTRLHSGEVDGVAEAIRPVLDLAPAQRNRGIIVSADRVSTALLQSPARDAITAQDLRAEIEAYGSSRRALPR</sequence>
<dbReference type="EMBL" id="JBHSFS010000025">
    <property type="protein sequence ID" value="MFC4517790.1"/>
    <property type="molecule type" value="Genomic_DNA"/>
</dbReference>
<dbReference type="RefSeq" id="WP_417924253.1">
    <property type="nucleotide sequence ID" value="NZ_JBHSFS010000025.1"/>
</dbReference>
<organism evidence="1 2">
    <name type="scientific">Streptomyces ehimensis</name>
    <dbReference type="NCBI Taxonomy" id="68195"/>
    <lineage>
        <taxon>Bacteria</taxon>
        <taxon>Bacillati</taxon>
        <taxon>Actinomycetota</taxon>
        <taxon>Actinomycetes</taxon>
        <taxon>Kitasatosporales</taxon>
        <taxon>Streptomycetaceae</taxon>
        <taxon>Streptomyces</taxon>
    </lineage>
</organism>
<name>A0ABV9BVU6_9ACTN</name>
<evidence type="ECO:0008006" key="3">
    <source>
        <dbReference type="Google" id="ProtNLM"/>
    </source>
</evidence>